<dbReference type="EMBL" id="LAZR01000091">
    <property type="protein sequence ID" value="KKN92913.1"/>
    <property type="molecule type" value="Genomic_DNA"/>
</dbReference>
<comment type="similarity">
    <text evidence="1">Belongs to the FAH family.</text>
</comment>
<protein>
    <recommendedName>
        <fullName evidence="6">Fumarylacetoacetase-like C-terminal domain-containing protein</fullName>
    </recommendedName>
</protein>
<dbReference type="FunFam" id="3.90.850.10:FF:000002">
    <property type="entry name" value="2-hydroxyhepta-2,4-diene-1,7-dioate isomerase"/>
    <property type="match status" value="1"/>
</dbReference>
<organism evidence="5">
    <name type="scientific">marine sediment metagenome</name>
    <dbReference type="NCBI Taxonomy" id="412755"/>
    <lineage>
        <taxon>unclassified sequences</taxon>
        <taxon>metagenomes</taxon>
        <taxon>ecological metagenomes</taxon>
    </lineage>
</organism>
<dbReference type="InterPro" id="IPR051121">
    <property type="entry name" value="FAH"/>
</dbReference>
<dbReference type="AlphaFoldDB" id="A0A0F9XLC3"/>
<dbReference type="PANTHER" id="PTHR42796">
    <property type="entry name" value="FUMARYLACETOACETATE HYDROLASE DOMAIN-CONTAINING PROTEIN 2A-RELATED"/>
    <property type="match status" value="1"/>
</dbReference>
<dbReference type="GO" id="GO:0046872">
    <property type="term" value="F:metal ion binding"/>
    <property type="evidence" value="ECO:0007669"/>
    <property type="project" value="UniProtKB-KW"/>
</dbReference>
<feature type="domain" description="Rv2993c-like N-terminal" evidence="4">
    <location>
        <begin position="1"/>
        <end position="50"/>
    </location>
</feature>
<feature type="domain" description="Fumarylacetoacetase-like C-terminal" evidence="3">
    <location>
        <begin position="56"/>
        <end position="258"/>
    </location>
</feature>
<evidence type="ECO:0000259" key="3">
    <source>
        <dbReference type="Pfam" id="PF01557"/>
    </source>
</evidence>
<sequence>MRLARIRMDDTAAYAVADQDGYHLVEGDIFGDWKKTDRVLPADSATLLAPVEPPQIIAIGLNYRRHAKESGMELPDHPLIFVKTLNTITGPGMPIVLPKMAPAEVDFEAELALVIGKRTRNVSEDDALDCLLGYTCAQDVSARDCQLRFDKQWARGKCFDTFAPIGPWIETDLDGDNAGIRLTVNGQTMQNSNTADMIFGCRQLVSYVSQCMTLLPGSIILTGTPEGVGFSRKPPIFLKAGDTTIVEIEGIGALTNTVEMED</sequence>
<dbReference type="Pfam" id="PF01557">
    <property type="entry name" value="FAA_hydrolase"/>
    <property type="match status" value="1"/>
</dbReference>
<dbReference type="Gene3D" id="3.90.850.10">
    <property type="entry name" value="Fumarylacetoacetase-like, C-terminal domain"/>
    <property type="match status" value="1"/>
</dbReference>
<dbReference type="Gene3D" id="2.30.30.370">
    <property type="entry name" value="FAH"/>
    <property type="match status" value="1"/>
</dbReference>
<dbReference type="SUPFAM" id="SSF56529">
    <property type="entry name" value="FAH"/>
    <property type="match status" value="1"/>
</dbReference>
<dbReference type="GO" id="GO:0016853">
    <property type="term" value="F:isomerase activity"/>
    <property type="evidence" value="ECO:0007669"/>
    <property type="project" value="UniProtKB-ARBA"/>
</dbReference>
<reference evidence="5" key="1">
    <citation type="journal article" date="2015" name="Nature">
        <title>Complex archaea that bridge the gap between prokaryotes and eukaryotes.</title>
        <authorList>
            <person name="Spang A."/>
            <person name="Saw J.H."/>
            <person name="Jorgensen S.L."/>
            <person name="Zaremba-Niedzwiedzka K."/>
            <person name="Martijn J."/>
            <person name="Lind A.E."/>
            <person name="van Eijk R."/>
            <person name="Schleper C."/>
            <person name="Guy L."/>
            <person name="Ettema T.J."/>
        </authorList>
    </citation>
    <scope>NUCLEOTIDE SEQUENCE</scope>
</reference>
<dbReference type="InterPro" id="IPR018833">
    <property type="entry name" value="Rv2993c-like_N"/>
</dbReference>
<keyword evidence="2" id="KW-0479">Metal-binding</keyword>
<evidence type="ECO:0000313" key="5">
    <source>
        <dbReference type="EMBL" id="KKN92913.1"/>
    </source>
</evidence>
<evidence type="ECO:0000256" key="2">
    <source>
        <dbReference type="ARBA" id="ARBA00022723"/>
    </source>
</evidence>
<name>A0A0F9XLC3_9ZZZZ</name>
<evidence type="ECO:0008006" key="6">
    <source>
        <dbReference type="Google" id="ProtNLM"/>
    </source>
</evidence>
<dbReference type="Pfam" id="PF10370">
    <property type="entry name" value="Rv2993c-like_N"/>
    <property type="match status" value="1"/>
</dbReference>
<evidence type="ECO:0000259" key="4">
    <source>
        <dbReference type="Pfam" id="PF10370"/>
    </source>
</evidence>
<dbReference type="InterPro" id="IPR036663">
    <property type="entry name" value="Fumarylacetoacetase_C_sf"/>
</dbReference>
<evidence type="ECO:0000256" key="1">
    <source>
        <dbReference type="ARBA" id="ARBA00010211"/>
    </source>
</evidence>
<accession>A0A0F9XLC3</accession>
<gene>
    <name evidence="5" type="ORF">LCGC14_0204430</name>
</gene>
<dbReference type="GO" id="GO:0019752">
    <property type="term" value="P:carboxylic acid metabolic process"/>
    <property type="evidence" value="ECO:0007669"/>
    <property type="project" value="UniProtKB-ARBA"/>
</dbReference>
<proteinExistence type="inferred from homology"/>
<comment type="caution">
    <text evidence="5">The sequence shown here is derived from an EMBL/GenBank/DDBJ whole genome shotgun (WGS) entry which is preliminary data.</text>
</comment>
<dbReference type="PANTHER" id="PTHR42796:SF4">
    <property type="entry name" value="FUMARYLACETOACETATE HYDROLASE DOMAIN-CONTAINING PROTEIN 2A"/>
    <property type="match status" value="1"/>
</dbReference>
<dbReference type="InterPro" id="IPR011234">
    <property type="entry name" value="Fumarylacetoacetase-like_C"/>
</dbReference>